<reference evidence="1 2" key="1">
    <citation type="journal article" date="2020" name="Int. J. Syst. Evol. Microbiol.">
        <title>Description and complete genome sequences of Bradyrhizobium symbiodeficiens sp. nov., a non-symbiotic bacterium associated with legumes native to Canada.</title>
        <authorList>
            <person name="Bromfield E.S.P."/>
            <person name="Cloutier S."/>
            <person name="Nguyen H.D.T."/>
        </authorList>
    </citation>
    <scope>NUCLEOTIDE SEQUENCE [LARGE SCALE GENOMIC DNA]</scope>
    <source>
        <strain evidence="1 2">101S1MB</strain>
    </source>
</reference>
<sequence length="106" mass="11920">MTWKNFISRRLIGSRRRSLATATLYGLSLAVRFTSATGEEVEIPAHAMHPVYPLVFIMTRDGSGLPYQDWGPGATLPVVFRQSWLRQGWSRQDWPSGSPLSRCDAP</sequence>
<name>A0AAJ6MLJ4_9BRAD</name>
<protein>
    <submittedName>
        <fullName evidence="1">Uncharacterized protein</fullName>
    </submittedName>
</protein>
<dbReference type="Proteomes" id="UP000500895">
    <property type="component" value="Chromosome"/>
</dbReference>
<evidence type="ECO:0000313" key="1">
    <source>
        <dbReference type="EMBL" id="WWE92037.1"/>
    </source>
</evidence>
<dbReference type="RefSeq" id="WP_244637360.1">
    <property type="nucleotide sequence ID" value="NZ_CP050066.2"/>
</dbReference>
<proteinExistence type="predicted"/>
<organism evidence="1 2">
    <name type="scientific">Bradyrhizobium symbiodeficiens</name>
    <dbReference type="NCBI Taxonomy" id="1404367"/>
    <lineage>
        <taxon>Bacteria</taxon>
        <taxon>Pseudomonadati</taxon>
        <taxon>Pseudomonadota</taxon>
        <taxon>Alphaproteobacteria</taxon>
        <taxon>Hyphomicrobiales</taxon>
        <taxon>Nitrobacteraceae</taxon>
        <taxon>Bradyrhizobium</taxon>
    </lineage>
</organism>
<evidence type="ECO:0000313" key="2">
    <source>
        <dbReference type="Proteomes" id="UP000500895"/>
    </source>
</evidence>
<dbReference type="AlphaFoldDB" id="A0AAJ6MLJ4"/>
<accession>A0AAJ6MLJ4</accession>
<dbReference type="EMBL" id="CP050066">
    <property type="protein sequence ID" value="WWE92037.1"/>
    <property type="molecule type" value="Genomic_DNA"/>
</dbReference>
<gene>
    <name evidence="1" type="ORF">HAV00_18855</name>
</gene>